<name>A0A2T3QMP7_PHODM</name>
<sequence length="284" mass="33523">MNLLQRKKLFQKTTTEIKASLVNFSKRRHTRQNEAIFLKKIENVRLRLVEGGLQEDAKELWILKTIYLAQNNYIDFISLLKKKKYYEAWCVLERCEINLKNLMKHIPNEYIEQLHVDFLVHQVPLWQEVYPYKIFASSEFLEKKIRCSECKQLITPRSSCSHLVGEVYNGKLCYRIIEDMEILGIAMVPNPVQKICVPFKKSENGEDVAHYNYQPLDMIVDGLPTLFYWWEINHTIDMQPRSNFDHMETNELCPCGSGRQFIICCSSKEFVLTPHKEIVPLKVM</sequence>
<accession>A0A2T3QMP7</accession>
<evidence type="ECO:0000313" key="1">
    <source>
        <dbReference type="EMBL" id="SPY29375.1"/>
    </source>
</evidence>
<reference evidence="1 2" key="1">
    <citation type="submission" date="2018-06" db="EMBL/GenBank/DDBJ databases">
        <authorList>
            <consortium name="Pathogen Informatics"/>
            <person name="Doyle S."/>
        </authorList>
    </citation>
    <scope>NUCLEOTIDE SEQUENCE [LARGE SCALE GENOMIC DNA]</scope>
    <source>
        <strain evidence="1 2">NCTC11647</strain>
    </source>
</reference>
<protein>
    <submittedName>
        <fullName evidence="1">Uncharacterized protein</fullName>
    </submittedName>
</protein>
<evidence type="ECO:0000313" key="2">
    <source>
        <dbReference type="Proteomes" id="UP000251647"/>
    </source>
</evidence>
<dbReference type="Proteomes" id="UP000251647">
    <property type="component" value="Unassembled WGS sequence"/>
</dbReference>
<dbReference type="OrthoDB" id="9801392at2"/>
<organism evidence="1 2">
    <name type="scientific">Photobacterium damselae</name>
    <dbReference type="NCBI Taxonomy" id="38293"/>
    <lineage>
        <taxon>Bacteria</taxon>
        <taxon>Pseudomonadati</taxon>
        <taxon>Pseudomonadota</taxon>
        <taxon>Gammaproteobacteria</taxon>
        <taxon>Vibrionales</taxon>
        <taxon>Vibrionaceae</taxon>
        <taxon>Photobacterium</taxon>
    </lineage>
</organism>
<dbReference type="InterPro" id="IPR004027">
    <property type="entry name" value="SEC_C_motif"/>
</dbReference>
<proteinExistence type="predicted"/>
<dbReference type="AlphaFoldDB" id="A0A2T3QMP7"/>
<gene>
    <name evidence="1" type="ORF">NCTC11647_02575</name>
</gene>
<dbReference type="Pfam" id="PF02810">
    <property type="entry name" value="SEC-C"/>
    <property type="match status" value="1"/>
</dbReference>
<dbReference type="EMBL" id="UATL01000001">
    <property type="protein sequence ID" value="SPY29375.1"/>
    <property type="molecule type" value="Genomic_DNA"/>
</dbReference>